<sequence>MGVIMSDASPTLVWLRDDLRLADNPALRAAVDRGGEVAVCYVLDEESAGIRPLGGAARWWLHGSLAALAADLQEHGATLILRRGPAEAVILQLADEIGAGAVHWNRRYGKAERTVDAAVKESLRDGGREAESHQGSLLFEPWTVQTGAGGPYSVYTPFARACRAKQTPRAPLPRPRSLEGYAGDVASDSLDDWELLPTHPDWAQGLRERWTPGEKAATDRLRAFLAEQLDDYAEGRDQPAEDATSNLSPHLRWGEVSPFQVWHALEEAHAKGLHRGDGSDRFLSEVLWREFCYHLLFHWPDLATANFDTRFDSFPWGRPGEEAIDAWHQGRTGYPLVDAGMRELWRTGYMHNRVRMVTASFLIKNLLVDWRVGEDWFWDTLVDADPASNAANWQWVAGSGADASPFFRVFNPVTQSKKFDPAGVYIRHNVPELGEVEGAAVHEPWTLEDTLAGGPDAYPAPIVDLKETRAYALDAFAQIKGAPRDITPRGGD</sequence>
<name>A0A160KUD4_9MICO</name>
<evidence type="ECO:0000256" key="9">
    <source>
        <dbReference type="PIRSR" id="PIRSR602081-2"/>
    </source>
</evidence>
<evidence type="ECO:0000313" key="13">
    <source>
        <dbReference type="Proteomes" id="UP000077071"/>
    </source>
</evidence>
<dbReference type="Gene3D" id="1.25.40.80">
    <property type="match status" value="1"/>
</dbReference>
<dbReference type="PROSITE" id="PS51645">
    <property type="entry name" value="PHR_CRY_ALPHA_BETA"/>
    <property type="match status" value="1"/>
</dbReference>
<evidence type="ECO:0000256" key="3">
    <source>
        <dbReference type="ARBA" id="ARBA00014046"/>
    </source>
</evidence>
<evidence type="ECO:0000313" key="12">
    <source>
        <dbReference type="EMBL" id="AND17502.1"/>
    </source>
</evidence>
<comment type="cofactor">
    <cofactor evidence="1">
        <name>(6R)-5,10-methylene-5,6,7,8-tetrahydrofolate</name>
        <dbReference type="ChEBI" id="CHEBI:15636"/>
    </cofactor>
</comment>
<keyword evidence="6 10" id="KW-0157">Chromophore</keyword>
<dbReference type="EC" id="4.1.99.3" evidence="2"/>
<evidence type="ECO:0000256" key="5">
    <source>
        <dbReference type="ARBA" id="ARBA00022827"/>
    </source>
</evidence>
<dbReference type="AlphaFoldDB" id="A0A160KUD4"/>
<dbReference type="KEGG" id="rtn:A6122_2386"/>
<dbReference type="PRINTS" id="PR00147">
    <property type="entry name" value="DNAPHOTLYASE"/>
</dbReference>
<dbReference type="InterPro" id="IPR002081">
    <property type="entry name" value="Cryptochrome/DNA_photolyase_1"/>
</dbReference>
<evidence type="ECO:0000256" key="2">
    <source>
        <dbReference type="ARBA" id="ARBA00013149"/>
    </source>
</evidence>
<dbReference type="GO" id="GO:0000719">
    <property type="term" value="P:photoreactive repair"/>
    <property type="evidence" value="ECO:0007669"/>
    <property type="project" value="UniProtKB-ARBA"/>
</dbReference>
<keyword evidence="12" id="KW-0456">Lyase</keyword>
<feature type="site" description="Electron transfer via tryptophanyl radical" evidence="9">
    <location>
        <position position="316"/>
    </location>
</feature>
<dbReference type="FunFam" id="1.10.579.10:FF:000003">
    <property type="entry name" value="Deoxyribodipyrimidine photo-lyase"/>
    <property type="match status" value="1"/>
</dbReference>
<comment type="cofactor">
    <cofactor evidence="8">
        <name>FAD</name>
        <dbReference type="ChEBI" id="CHEBI:57692"/>
    </cofactor>
    <text evidence="8">Binds 1 FAD per subunit.</text>
</comment>
<keyword evidence="5 8" id="KW-0274">FAD</keyword>
<dbReference type="PATRIC" id="fig|33888.3.peg.2660"/>
<evidence type="ECO:0000256" key="1">
    <source>
        <dbReference type="ARBA" id="ARBA00001932"/>
    </source>
</evidence>
<evidence type="ECO:0000256" key="7">
    <source>
        <dbReference type="ARBA" id="ARBA00033999"/>
    </source>
</evidence>
<dbReference type="Proteomes" id="UP000077071">
    <property type="component" value="Chromosome"/>
</dbReference>
<dbReference type="Pfam" id="PF00875">
    <property type="entry name" value="DNA_photolyase"/>
    <property type="match status" value="1"/>
</dbReference>
<dbReference type="InterPro" id="IPR005101">
    <property type="entry name" value="Cryptochr/Photolyase_FAD-bd"/>
</dbReference>
<feature type="binding site" evidence="8">
    <location>
        <begin position="244"/>
        <end position="248"/>
    </location>
    <ligand>
        <name>FAD</name>
        <dbReference type="ChEBI" id="CHEBI:57692"/>
    </ligand>
</feature>
<dbReference type="PANTHER" id="PTHR11455:SF9">
    <property type="entry name" value="CRYPTOCHROME CIRCADIAN CLOCK 5 ISOFORM X1"/>
    <property type="match status" value="1"/>
</dbReference>
<dbReference type="SUPFAM" id="SSF52425">
    <property type="entry name" value="Cryptochrome/photolyase, N-terminal domain"/>
    <property type="match status" value="1"/>
</dbReference>
<proteinExistence type="inferred from homology"/>
<feature type="domain" description="Photolyase/cryptochrome alpha/beta" evidence="11">
    <location>
        <begin position="9"/>
        <end position="138"/>
    </location>
</feature>
<feature type="binding site" evidence="8">
    <location>
        <position position="232"/>
    </location>
    <ligand>
        <name>FAD</name>
        <dbReference type="ChEBI" id="CHEBI:57692"/>
    </ligand>
</feature>
<dbReference type="GO" id="GO:0071949">
    <property type="term" value="F:FAD binding"/>
    <property type="evidence" value="ECO:0007669"/>
    <property type="project" value="TreeGrafter"/>
</dbReference>
<feature type="binding site" evidence="8">
    <location>
        <position position="282"/>
    </location>
    <ligand>
        <name>FAD</name>
        <dbReference type="ChEBI" id="CHEBI:57692"/>
    </ligand>
</feature>
<evidence type="ECO:0000256" key="8">
    <source>
        <dbReference type="PIRSR" id="PIRSR602081-1"/>
    </source>
</evidence>
<dbReference type="Gene3D" id="1.10.579.10">
    <property type="entry name" value="DNA Cyclobutane Dipyrimidine Photolyase, subunit A, domain 3"/>
    <property type="match status" value="1"/>
</dbReference>
<evidence type="ECO:0000256" key="6">
    <source>
        <dbReference type="ARBA" id="ARBA00022991"/>
    </source>
</evidence>
<organism evidence="12 13">
    <name type="scientific">Rathayibacter tritici</name>
    <dbReference type="NCBI Taxonomy" id="33888"/>
    <lineage>
        <taxon>Bacteria</taxon>
        <taxon>Bacillati</taxon>
        <taxon>Actinomycetota</taxon>
        <taxon>Actinomycetes</taxon>
        <taxon>Micrococcales</taxon>
        <taxon>Microbacteriaceae</taxon>
        <taxon>Rathayibacter</taxon>
    </lineage>
</organism>
<reference evidence="12 13" key="1">
    <citation type="submission" date="2016-05" db="EMBL/GenBank/DDBJ databases">
        <title>Complete genome sequence of Rathayibacter tritici NCPPB 1953.</title>
        <authorList>
            <person name="Park J."/>
            <person name="Lee H.-H."/>
            <person name="Lee S.-W."/>
            <person name="Seo Y.-S."/>
        </authorList>
    </citation>
    <scope>NUCLEOTIDE SEQUENCE [LARGE SCALE GENOMIC DNA]</scope>
    <source>
        <strain evidence="12 13">NCPPB 1953</strain>
    </source>
</reference>
<evidence type="ECO:0000256" key="10">
    <source>
        <dbReference type="RuleBase" id="RU004182"/>
    </source>
</evidence>
<keyword evidence="4 8" id="KW-0285">Flavoprotein</keyword>
<dbReference type="GO" id="GO:0003904">
    <property type="term" value="F:deoxyribodipyrimidine photo-lyase activity"/>
    <property type="evidence" value="ECO:0007669"/>
    <property type="project" value="UniProtKB-EC"/>
</dbReference>
<comment type="catalytic activity">
    <reaction evidence="7">
        <text>cyclobutadipyrimidine (in DNA) = 2 pyrimidine residues (in DNA).</text>
        <dbReference type="EC" id="4.1.99.3"/>
    </reaction>
</comment>
<dbReference type="EMBL" id="CP015515">
    <property type="protein sequence ID" value="AND17502.1"/>
    <property type="molecule type" value="Genomic_DNA"/>
</dbReference>
<dbReference type="InterPro" id="IPR036134">
    <property type="entry name" value="Crypto/Photolyase_FAD-like_sf"/>
</dbReference>
<evidence type="ECO:0000259" key="11">
    <source>
        <dbReference type="PROSITE" id="PS51645"/>
    </source>
</evidence>
<comment type="similarity">
    <text evidence="10">Belongs to the DNA photolyase family.</text>
</comment>
<dbReference type="SUPFAM" id="SSF48173">
    <property type="entry name" value="Cryptochrome/photolyase FAD-binding domain"/>
    <property type="match status" value="1"/>
</dbReference>
<dbReference type="PROSITE" id="PS00394">
    <property type="entry name" value="DNA_PHOTOLYASES_1_1"/>
    <property type="match status" value="1"/>
</dbReference>
<feature type="site" description="Electron transfer via tryptophanyl radical" evidence="9">
    <location>
        <position position="393"/>
    </location>
</feature>
<gene>
    <name evidence="12" type="ORF">A6122_2386</name>
</gene>
<dbReference type="Gene3D" id="3.40.50.620">
    <property type="entry name" value="HUPs"/>
    <property type="match status" value="1"/>
</dbReference>
<dbReference type="GO" id="GO:0009416">
    <property type="term" value="P:response to light stimulus"/>
    <property type="evidence" value="ECO:0007669"/>
    <property type="project" value="TreeGrafter"/>
</dbReference>
<accession>A0A160KUD4</accession>
<keyword evidence="13" id="KW-1185">Reference proteome</keyword>
<dbReference type="Pfam" id="PF03441">
    <property type="entry name" value="FAD_binding_7"/>
    <property type="match status" value="1"/>
</dbReference>
<dbReference type="InterPro" id="IPR036155">
    <property type="entry name" value="Crypto/Photolyase_N_sf"/>
</dbReference>
<feature type="binding site" evidence="8">
    <location>
        <begin position="383"/>
        <end position="385"/>
    </location>
    <ligand>
        <name>FAD</name>
        <dbReference type="ChEBI" id="CHEBI:57692"/>
    </ligand>
</feature>
<dbReference type="InterPro" id="IPR018394">
    <property type="entry name" value="DNA_photolyase_1_CS_C"/>
</dbReference>
<dbReference type="PROSITE" id="PS00691">
    <property type="entry name" value="DNA_PHOTOLYASES_1_2"/>
    <property type="match status" value="1"/>
</dbReference>
<evidence type="ECO:0000256" key="4">
    <source>
        <dbReference type="ARBA" id="ARBA00022630"/>
    </source>
</evidence>
<dbReference type="GO" id="GO:0003677">
    <property type="term" value="F:DNA binding"/>
    <property type="evidence" value="ECO:0007669"/>
    <property type="project" value="TreeGrafter"/>
</dbReference>
<dbReference type="InterPro" id="IPR014729">
    <property type="entry name" value="Rossmann-like_a/b/a_fold"/>
</dbReference>
<protein>
    <recommendedName>
        <fullName evidence="3">Deoxyribodipyrimidine photo-lyase</fullName>
        <ecNumber evidence="2">4.1.99.3</ecNumber>
    </recommendedName>
</protein>
<dbReference type="PANTHER" id="PTHR11455">
    <property type="entry name" value="CRYPTOCHROME"/>
    <property type="match status" value="1"/>
</dbReference>
<dbReference type="STRING" id="33888.A6122_2386"/>
<feature type="site" description="Electron transfer via tryptophanyl radical" evidence="9">
    <location>
        <position position="370"/>
    </location>
</feature>
<dbReference type="InterPro" id="IPR006050">
    <property type="entry name" value="DNA_photolyase_N"/>
</dbReference>